<proteinExistence type="predicted"/>
<name>A0ABW4Q029_9MICO</name>
<dbReference type="EMBL" id="JBHUFL010000002">
    <property type="protein sequence ID" value="MFD1835023.1"/>
    <property type="molecule type" value="Genomic_DNA"/>
</dbReference>
<gene>
    <name evidence="1" type="ORF">ACFSDA_08015</name>
</gene>
<comment type="caution">
    <text evidence="1">The sequence shown here is derived from an EMBL/GenBank/DDBJ whole genome shotgun (WGS) entry which is preliminary data.</text>
</comment>
<evidence type="ECO:0000313" key="2">
    <source>
        <dbReference type="Proteomes" id="UP001597280"/>
    </source>
</evidence>
<sequence>MRHDRKAARATRDAYVLEQIARSHRLQVATIAGNLKARTRAARLTGLTSVTLHLPLGDAAVVADALDAWARRDDGRAA</sequence>
<accession>A0ABW4Q029</accession>
<reference evidence="2" key="1">
    <citation type="journal article" date="2019" name="Int. J. Syst. Evol. Microbiol.">
        <title>The Global Catalogue of Microorganisms (GCM) 10K type strain sequencing project: providing services to taxonomists for standard genome sequencing and annotation.</title>
        <authorList>
            <consortium name="The Broad Institute Genomics Platform"/>
            <consortium name="The Broad Institute Genome Sequencing Center for Infectious Disease"/>
            <person name="Wu L."/>
            <person name="Ma J."/>
        </authorList>
    </citation>
    <scope>NUCLEOTIDE SEQUENCE [LARGE SCALE GENOMIC DNA]</scope>
    <source>
        <strain evidence="2">JCM 11650</strain>
    </source>
</reference>
<evidence type="ECO:0000313" key="1">
    <source>
        <dbReference type="EMBL" id="MFD1835023.1"/>
    </source>
</evidence>
<organism evidence="1 2">
    <name type="scientific">Brachybacterium rhamnosum</name>
    <dbReference type="NCBI Taxonomy" id="173361"/>
    <lineage>
        <taxon>Bacteria</taxon>
        <taxon>Bacillati</taxon>
        <taxon>Actinomycetota</taxon>
        <taxon>Actinomycetes</taxon>
        <taxon>Micrococcales</taxon>
        <taxon>Dermabacteraceae</taxon>
        <taxon>Brachybacterium</taxon>
    </lineage>
</organism>
<dbReference type="Proteomes" id="UP001597280">
    <property type="component" value="Unassembled WGS sequence"/>
</dbReference>
<protein>
    <submittedName>
        <fullName evidence="1">Uncharacterized protein</fullName>
    </submittedName>
</protein>
<dbReference type="RefSeq" id="WP_343904234.1">
    <property type="nucleotide sequence ID" value="NZ_BAAAIS010000002.1"/>
</dbReference>
<keyword evidence="2" id="KW-1185">Reference proteome</keyword>